<evidence type="ECO:0000313" key="2">
    <source>
        <dbReference type="EMBL" id="MET3869342.1"/>
    </source>
</evidence>
<gene>
    <name evidence="2" type="ORF">ABIC20_006720</name>
</gene>
<reference evidence="2 3" key="1">
    <citation type="submission" date="2024-06" db="EMBL/GenBank/DDBJ databases">
        <title>Genomics of switchgrass bacterial isolates.</title>
        <authorList>
            <person name="Shade A."/>
        </authorList>
    </citation>
    <scope>NUCLEOTIDE SEQUENCE [LARGE SCALE GENOMIC DNA]</scope>
    <source>
        <strain evidence="2 3">PvP084</strain>
    </source>
</reference>
<dbReference type="EMBL" id="JBEPNW010000003">
    <property type="protein sequence ID" value="MET3869342.1"/>
    <property type="molecule type" value="Genomic_DNA"/>
</dbReference>
<keyword evidence="3" id="KW-1185">Reference proteome</keyword>
<dbReference type="Proteomes" id="UP001549119">
    <property type="component" value="Unassembled WGS sequence"/>
</dbReference>
<proteinExistence type="predicted"/>
<accession>A0ABV2NS33</accession>
<sequence length="111" mass="12213">MAHRRHRRSVGWTASDPTFAARGPLIKRWIGAAARKRRRAARQEAPTTPSPDNVTRLAWADTFGRAIGPRPQREDAPATVLAMRPRPSRSGCSTIVRARRAVSAAIPTARP</sequence>
<name>A0ABV2NS33_9HYPH</name>
<evidence type="ECO:0000313" key="3">
    <source>
        <dbReference type="Proteomes" id="UP001549119"/>
    </source>
</evidence>
<protein>
    <submittedName>
        <fullName evidence="2">Uncharacterized protein</fullName>
    </submittedName>
</protein>
<comment type="caution">
    <text evidence="2">The sequence shown here is derived from an EMBL/GenBank/DDBJ whole genome shotgun (WGS) entry which is preliminary data.</text>
</comment>
<feature type="region of interest" description="Disordered" evidence="1">
    <location>
        <begin position="34"/>
        <end position="57"/>
    </location>
</feature>
<evidence type="ECO:0000256" key="1">
    <source>
        <dbReference type="SAM" id="MobiDB-lite"/>
    </source>
</evidence>
<organism evidence="2 3">
    <name type="scientific">Methylobacterium radiotolerans</name>
    <dbReference type="NCBI Taxonomy" id="31998"/>
    <lineage>
        <taxon>Bacteria</taxon>
        <taxon>Pseudomonadati</taxon>
        <taxon>Pseudomonadota</taxon>
        <taxon>Alphaproteobacteria</taxon>
        <taxon>Hyphomicrobiales</taxon>
        <taxon>Methylobacteriaceae</taxon>
        <taxon>Methylobacterium</taxon>
    </lineage>
</organism>